<protein>
    <submittedName>
        <fullName evidence="7">Phospholipase A1 member A</fullName>
    </submittedName>
</protein>
<dbReference type="PRINTS" id="PR00821">
    <property type="entry name" value="TAGLIPASE"/>
</dbReference>
<dbReference type="GO" id="GO:0017171">
    <property type="term" value="F:serine hydrolase activity"/>
    <property type="evidence" value="ECO:0007669"/>
    <property type="project" value="TreeGrafter"/>
</dbReference>
<dbReference type="SUPFAM" id="SSF53474">
    <property type="entry name" value="alpha/beta-Hydrolases"/>
    <property type="match status" value="1"/>
</dbReference>
<feature type="signal peptide" evidence="5">
    <location>
        <begin position="1"/>
        <end position="24"/>
    </location>
</feature>
<reference evidence="7" key="1">
    <citation type="submission" date="2022-07" db="EMBL/GenBank/DDBJ databases">
        <authorList>
            <person name="Trinca V."/>
            <person name="Uliana J.V.C."/>
            <person name="Torres T.T."/>
            <person name="Ward R.J."/>
            <person name="Monesi N."/>
        </authorList>
    </citation>
    <scope>NUCLEOTIDE SEQUENCE</scope>
    <source>
        <strain evidence="7">HSMRA1968</strain>
        <tissue evidence="7">Whole embryos</tissue>
    </source>
</reference>
<sequence length="369" mass="41162">MLFIRVTFPLFATFFLNLYNYANGQGVFVSALFLGEPNLFNTTRDDCNWKRGNERDRCPDKDIRMILFTPTQPRRRTELDVTQKDWLLNSGWESQKQNIILVHGYAGGEETPPVGVLKDAYLNHGEYNVFLVDWGALSQPPCYVAAVHNLKPVARCVAQYFSFLRYSGLPETRTTCVGHSLGAHLCGLLANYLDFRIERIIGLDPARPLIKPGFSNRLDSGDAKSVQVMHTNAGYYGEGGKIGHVDFCVNGGRKQPYCETTSNSNLCSHIWSVCYLAQSIFDSSLSQAEPCPRRCPPGPIISRRSRNQLRNSIGNTIAMGHDAPMNAIGSYCIKDFTPPFCPTNSTMFGDPRCCIDKVELENNIAAPVV</sequence>
<evidence type="ECO:0000313" key="7">
    <source>
        <dbReference type="EMBL" id="KAJ6646181.1"/>
    </source>
</evidence>
<feature type="chain" id="PRO_5040223918" evidence="5">
    <location>
        <begin position="25"/>
        <end position="369"/>
    </location>
</feature>
<comment type="similarity">
    <text evidence="2 4">Belongs to the AB hydrolase superfamily. Lipase family.</text>
</comment>
<dbReference type="PANTHER" id="PTHR11610:SF172">
    <property type="entry name" value="LIPASE MEMBER H-A-LIKE PROTEIN"/>
    <property type="match status" value="1"/>
</dbReference>
<dbReference type="InterPro" id="IPR000734">
    <property type="entry name" value="TAG_lipase"/>
</dbReference>
<comment type="subcellular location">
    <subcellularLocation>
        <location evidence="1">Secreted</location>
    </subcellularLocation>
</comment>
<dbReference type="Gene3D" id="3.40.50.1820">
    <property type="entry name" value="alpha/beta hydrolase"/>
    <property type="match status" value="1"/>
</dbReference>
<name>A0A9Q0N9A0_9DIPT</name>
<dbReference type="GO" id="GO:0016042">
    <property type="term" value="P:lipid catabolic process"/>
    <property type="evidence" value="ECO:0007669"/>
    <property type="project" value="TreeGrafter"/>
</dbReference>
<evidence type="ECO:0000256" key="1">
    <source>
        <dbReference type="ARBA" id="ARBA00004613"/>
    </source>
</evidence>
<organism evidence="7 8">
    <name type="scientific">Pseudolycoriella hygida</name>
    <dbReference type="NCBI Taxonomy" id="35572"/>
    <lineage>
        <taxon>Eukaryota</taxon>
        <taxon>Metazoa</taxon>
        <taxon>Ecdysozoa</taxon>
        <taxon>Arthropoda</taxon>
        <taxon>Hexapoda</taxon>
        <taxon>Insecta</taxon>
        <taxon>Pterygota</taxon>
        <taxon>Neoptera</taxon>
        <taxon>Endopterygota</taxon>
        <taxon>Diptera</taxon>
        <taxon>Nematocera</taxon>
        <taxon>Sciaroidea</taxon>
        <taxon>Sciaridae</taxon>
        <taxon>Pseudolycoriella</taxon>
    </lineage>
</organism>
<dbReference type="OrthoDB" id="8183961at2759"/>
<accession>A0A9Q0N9A0</accession>
<feature type="domain" description="Lipase" evidence="6">
    <location>
        <begin position="56"/>
        <end position="283"/>
    </location>
</feature>
<evidence type="ECO:0000259" key="6">
    <source>
        <dbReference type="Pfam" id="PF00151"/>
    </source>
</evidence>
<evidence type="ECO:0000256" key="5">
    <source>
        <dbReference type="SAM" id="SignalP"/>
    </source>
</evidence>
<evidence type="ECO:0000256" key="3">
    <source>
        <dbReference type="ARBA" id="ARBA00022525"/>
    </source>
</evidence>
<dbReference type="Pfam" id="PF00151">
    <property type="entry name" value="Lipase"/>
    <property type="match status" value="1"/>
</dbReference>
<comment type="caution">
    <text evidence="7">The sequence shown here is derived from an EMBL/GenBank/DDBJ whole genome shotgun (WGS) entry which is preliminary data.</text>
</comment>
<dbReference type="GO" id="GO:0005615">
    <property type="term" value="C:extracellular space"/>
    <property type="evidence" value="ECO:0007669"/>
    <property type="project" value="TreeGrafter"/>
</dbReference>
<evidence type="ECO:0000256" key="4">
    <source>
        <dbReference type="RuleBase" id="RU004262"/>
    </source>
</evidence>
<dbReference type="InterPro" id="IPR013818">
    <property type="entry name" value="Lipase"/>
</dbReference>
<dbReference type="EMBL" id="WJQU01000001">
    <property type="protein sequence ID" value="KAJ6646181.1"/>
    <property type="molecule type" value="Genomic_DNA"/>
</dbReference>
<dbReference type="GO" id="GO:0016298">
    <property type="term" value="F:lipase activity"/>
    <property type="evidence" value="ECO:0007669"/>
    <property type="project" value="InterPro"/>
</dbReference>
<gene>
    <name evidence="7" type="primary">PLA1A</name>
    <name evidence="7" type="ORF">Bhyg_01392</name>
</gene>
<keyword evidence="5" id="KW-0732">Signal</keyword>
<dbReference type="PANTHER" id="PTHR11610">
    <property type="entry name" value="LIPASE"/>
    <property type="match status" value="1"/>
</dbReference>
<keyword evidence="8" id="KW-1185">Reference proteome</keyword>
<dbReference type="Proteomes" id="UP001151699">
    <property type="component" value="Chromosome A"/>
</dbReference>
<keyword evidence="3" id="KW-0964">Secreted</keyword>
<proteinExistence type="inferred from homology"/>
<dbReference type="InterPro" id="IPR029058">
    <property type="entry name" value="AB_hydrolase_fold"/>
</dbReference>
<evidence type="ECO:0000313" key="8">
    <source>
        <dbReference type="Proteomes" id="UP001151699"/>
    </source>
</evidence>
<evidence type="ECO:0000256" key="2">
    <source>
        <dbReference type="ARBA" id="ARBA00010701"/>
    </source>
</evidence>
<dbReference type="AlphaFoldDB" id="A0A9Q0N9A0"/>